<keyword evidence="4" id="KW-1185">Reference proteome</keyword>
<feature type="non-terminal residue" evidence="3">
    <location>
        <position position="97"/>
    </location>
</feature>
<dbReference type="InterPro" id="IPR045190">
    <property type="entry name" value="MCCB/AccD1-like"/>
</dbReference>
<dbReference type="GO" id="GO:0016740">
    <property type="term" value="F:transferase activity"/>
    <property type="evidence" value="ECO:0007669"/>
    <property type="project" value="UniProtKB-KW"/>
</dbReference>
<evidence type="ECO:0000313" key="4">
    <source>
        <dbReference type="Proteomes" id="UP000249638"/>
    </source>
</evidence>
<dbReference type="PANTHER" id="PTHR22855">
    <property type="entry name" value="ACETYL, PROPIONYL, PYRUVATE, AND GLUTACONYL CARBOXYLASE-RELATED"/>
    <property type="match status" value="1"/>
</dbReference>
<gene>
    <name evidence="3" type="ORF">C7416_110143</name>
</gene>
<dbReference type="SUPFAM" id="SSF52096">
    <property type="entry name" value="ClpP/crotonase"/>
    <property type="match status" value="1"/>
</dbReference>
<evidence type="ECO:0000256" key="1">
    <source>
        <dbReference type="SAM" id="Coils"/>
    </source>
</evidence>
<evidence type="ECO:0000313" key="3">
    <source>
        <dbReference type="EMBL" id="PZX24222.1"/>
    </source>
</evidence>
<dbReference type="GO" id="GO:0004485">
    <property type="term" value="F:methylcrotonoyl-CoA carboxylase activity"/>
    <property type="evidence" value="ECO:0007669"/>
    <property type="project" value="TreeGrafter"/>
</dbReference>
<dbReference type="GO" id="GO:1905202">
    <property type="term" value="C:methylcrotonoyl-CoA carboxylase complex"/>
    <property type="evidence" value="ECO:0007669"/>
    <property type="project" value="TreeGrafter"/>
</dbReference>
<sequence>MAVIETKLNARSESFRTNAQAMQDLVADLQEKIAKLAEGGGAAARDKHLARGKLLPRERVQQLLDPGTPFLELSQLAAYDMYDDAAPGAGIITGIGR</sequence>
<dbReference type="GO" id="GO:0006552">
    <property type="term" value="P:L-leucine catabolic process"/>
    <property type="evidence" value="ECO:0007669"/>
    <property type="project" value="TreeGrafter"/>
</dbReference>
<feature type="domain" description="Acetyl-coenzyme A carboxylase carboxyl transferase subunit beta" evidence="2">
    <location>
        <begin position="48"/>
        <end position="97"/>
    </location>
</feature>
<dbReference type="Proteomes" id="UP000249638">
    <property type="component" value="Unassembled WGS sequence"/>
</dbReference>
<dbReference type="Gene3D" id="3.90.226.10">
    <property type="entry name" value="2-enoyl-CoA Hydratase, Chain A, domain 1"/>
    <property type="match status" value="1"/>
</dbReference>
<protein>
    <submittedName>
        <fullName evidence="3">Carboxyltransferase family protein</fullName>
    </submittedName>
</protein>
<organism evidence="3 4">
    <name type="scientific">Cupriavidus phytorum</name>
    <dbReference type="NCBI Taxonomy" id="3024399"/>
    <lineage>
        <taxon>Bacteria</taxon>
        <taxon>Pseudomonadati</taxon>
        <taxon>Pseudomonadota</taxon>
        <taxon>Betaproteobacteria</taxon>
        <taxon>Burkholderiales</taxon>
        <taxon>Burkholderiaceae</taxon>
        <taxon>Cupriavidus</taxon>
    </lineage>
</organism>
<dbReference type="AlphaFoldDB" id="A0A2W7NR82"/>
<dbReference type="InterPro" id="IPR029045">
    <property type="entry name" value="ClpP/crotonase-like_dom_sf"/>
</dbReference>
<dbReference type="Pfam" id="PF01039">
    <property type="entry name" value="Carboxyl_trans"/>
    <property type="match status" value="1"/>
</dbReference>
<dbReference type="PANTHER" id="PTHR22855:SF13">
    <property type="entry name" value="METHYLCROTONOYL-COA CARBOXYLASE BETA CHAIN, MITOCHONDRIAL"/>
    <property type="match status" value="1"/>
</dbReference>
<name>A0A2W7NR82_9BURK</name>
<proteinExistence type="predicted"/>
<keyword evidence="1" id="KW-0175">Coiled coil</keyword>
<accession>A0A2W7NR82</accession>
<feature type="coiled-coil region" evidence="1">
    <location>
        <begin position="12"/>
        <end position="39"/>
    </location>
</feature>
<comment type="caution">
    <text evidence="3">The sequence shown here is derived from an EMBL/GenBank/DDBJ whole genome shotgun (WGS) entry which is preliminary data.</text>
</comment>
<dbReference type="InterPro" id="IPR034733">
    <property type="entry name" value="AcCoA_carboxyl_beta"/>
</dbReference>
<reference evidence="3" key="1">
    <citation type="submission" date="2018-06" db="EMBL/GenBank/DDBJ databases">
        <title>Genomic Encyclopedia of Type Strains, Phase IV (KMG-V): Genome sequencing to study the core and pangenomes of soil and plant-associated prokaryotes.</title>
        <authorList>
            <person name="Whitman W."/>
        </authorList>
    </citation>
    <scope>NUCLEOTIDE SEQUENCE [LARGE SCALE GENOMIC DNA]</scope>
    <source>
        <strain evidence="3">MLR2-44</strain>
    </source>
</reference>
<dbReference type="EMBL" id="QKZN01000010">
    <property type="protein sequence ID" value="PZX24222.1"/>
    <property type="molecule type" value="Genomic_DNA"/>
</dbReference>
<evidence type="ECO:0000259" key="2">
    <source>
        <dbReference type="Pfam" id="PF01039"/>
    </source>
</evidence>